<dbReference type="Proteomes" id="UP000184335">
    <property type="component" value="Unassembled WGS sequence"/>
</dbReference>
<reference evidence="7 8" key="1">
    <citation type="submission" date="2016-11" db="EMBL/GenBank/DDBJ databases">
        <authorList>
            <person name="Jaros S."/>
            <person name="Januszkiewicz K."/>
            <person name="Wedrychowicz H."/>
        </authorList>
    </citation>
    <scope>NUCLEOTIDE SEQUENCE [LARGE SCALE GENOMIC DNA]</scope>
    <source>
        <strain evidence="7 8">DSM 25479</strain>
    </source>
</reference>
<dbReference type="OrthoDB" id="9797028at2"/>
<dbReference type="STRING" id="1118202.SAMN05443429_101241"/>
<feature type="transmembrane region" description="Helical" evidence="6">
    <location>
        <begin position="93"/>
        <end position="112"/>
    </location>
</feature>
<dbReference type="EMBL" id="FQYI01000001">
    <property type="protein sequence ID" value="SHI34185.1"/>
    <property type="molecule type" value="Genomic_DNA"/>
</dbReference>
<sequence>MKKKLQDIWEITKRTFKDYGTRNAGTDAAALAYSAIFSIPGLLIIVIWTAGIFLGEEAARGEVSRVLGDLMGAEVGKTIEELILKSMVDKDDWFMKIIGVAALVFGATNFFFQLQKSLNKMWEVRPAPKQAWYRFLLDRANSLGMILTIGFLLLVTMVISSMIGLLNNYIVQWFHLDTLFWVNLANFVIGLIITTVLFALMFKILPDADIEWRSVWLGAFVTSLLFAVGKFALTLYFDNFKPSSSFGAAGTVVLLMMWINYTCQLIFLGAEFTKVSARYYGHKIEPSPHAESVPQINTPEEADEFIREKVMKRVAPDTKTNHDAMI</sequence>
<accession>A0A1M6ACJ6</accession>
<dbReference type="PANTHER" id="PTHR30213:SF1">
    <property type="entry name" value="INNER MEMBRANE PROTEIN YHJD"/>
    <property type="match status" value="1"/>
</dbReference>
<evidence type="ECO:0000313" key="8">
    <source>
        <dbReference type="Proteomes" id="UP000184335"/>
    </source>
</evidence>
<feature type="transmembrane region" description="Helical" evidence="6">
    <location>
        <begin position="143"/>
        <end position="166"/>
    </location>
</feature>
<dbReference type="Pfam" id="PF03631">
    <property type="entry name" value="Virul_fac_BrkB"/>
    <property type="match status" value="1"/>
</dbReference>
<evidence type="ECO:0000256" key="2">
    <source>
        <dbReference type="ARBA" id="ARBA00022475"/>
    </source>
</evidence>
<dbReference type="NCBIfam" id="TIGR00765">
    <property type="entry name" value="yihY_not_rbn"/>
    <property type="match status" value="1"/>
</dbReference>
<dbReference type="InterPro" id="IPR017039">
    <property type="entry name" value="Virul_fac_BrkB"/>
</dbReference>
<keyword evidence="5 6" id="KW-0472">Membrane</keyword>
<keyword evidence="8" id="KW-1185">Reference proteome</keyword>
<dbReference type="AlphaFoldDB" id="A0A1M6ACJ6"/>
<dbReference type="RefSeq" id="WP_073177528.1">
    <property type="nucleotide sequence ID" value="NZ_FQYI01000001.1"/>
</dbReference>
<evidence type="ECO:0000256" key="4">
    <source>
        <dbReference type="ARBA" id="ARBA00022989"/>
    </source>
</evidence>
<dbReference type="PANTHER" id="PTHR30213">
    <property type="entry name" value="INNER MEMBRANE PROTEIN YHJD"/>
    <property type="match status" value="1"/>
</dbReference>
<organism evidence="7 8">
    <name type="scientific">Cruoricaptor ignavus</name>
    <dbReference type="NCBI Taxonomy" id="1118202"/>
    <lineage>
        <taxon>Bacteria</taxon>
        <taxon>Pseudomonadati</taxon>
        <taxon>Bacteroidota</taxon>
        <taxon>Flavobacteriia</taxon>
        <taxon>Flavobacteriales</taxon>
        <taxon>Weeksellaceae</taxon>
        <taxon>Cruoricaptor</taxon>
    </lineage>
</organism>
<evidence type="ECO:0000256" key="3">
    <source>
        <dbReference type="ARBA" id="ARBA00022692"/>
    </source>
</evidence>
<keyword evidence="3 6" id="KW-0812">Transmembrane</keyword>
<feature type="transmembrane region" description="Helical" evidence="6">
    <location>
        <begin position="30"/>
        <end position="54"/>
    </location>
</feature>
<protein>
    <submittedName>
        <fullName evidence="7">Membrane protein</fullName>
    </submittedName>
</protein>
<feature type="transmembrane region" description="Helical" evidence="6">
    <location>
        <begin position="249"/>
        <end position="270"/>
    </location>
</feature>
<dbReference type="PIRSF" id="PIRSF035875">
    <property type="entry name" value="RNase_BN"/>
    <property type="match status" value="1"/>
</dbReference>
<feature type="transmembrane region" description="Helical" evidence="6">
    <location>
        <begin position="178"/>
        <end position="202"/>
    </location>
</feature>
<dbReference type="GO" id="GO:0005886">
    <property type="term" value="C:plasma membrane"/>
    <property type="evidence" value="ECO:0007669"/>
    <property type="project" value="UniProtKB-SubCell"/>
</dbReference>
<evidence type="ECO:0000313" key="7">
    <source>
        <dbReference type="EMBL" id="SHI34185.1"/>
    </source>
</evidence>
<name>A0A1M6ACJ6_9FLAO</name>
<comment type="subcellular location">
    <subcellularLocation>
        <location evidence="1">Cell membrane</location>
        <topology evidence="1">Multi-pass membrane protein</topology>
    </subcellularLocation>
</comment>
<evidence type="ECO:0000256" key="6">
    <source>
        <dbReference type="SAM" id="Phobius"/>
    </source>
</evidence>
<evidence type="ECO:0000256" key="1">
    <source>
        <dbReference type="ARBA" id="ARBA00004651"/>
    </source>
</evidence>
<evidence type="ECO:0000256" key="5">
    <source>
        <dbReference type="ARBA" id="ARBA00023136"/>
    </source>
</evidence>
<keyword evidence="4 6" id="KW-1133">Transmembrane helix</keyword>
<gene>
    <name evidence="7" type="ORF">SAMN05443429_101241</name>
</gene>
<feature type="transmembrane region" description="Helical" evidence="6">
    <location>
        <begin position="214"/>
        <end position="237"/>
    </location>
</feature>
<proteinExistence type="predicted"/>
<keyword evidence="2" id="KW-1003">Cell membrane</keyword>